<organism evidence="4 5">
    <name type="scientific">Desulfomicrobium macestii</name>
    <dbReference type="NCBI Taxonomy" id="90731"/>
    <lineage>
        <taxon>Bacteria</taxon>
        <taxon>Pseudomonadati</taxon>
        <taxon>Thermodesulfobacteriota</taxon>
        <taxon>Desulfovibrionia</taxon>
        <taxon>Desulfovibrionales</taxon>
        <taxon>Desulfomicrobiaceae</taxon>
        <taxon>Desulfomicrobium</taxon>
    </lineage>
</organism>
<evidence type="ECO:0000256" key="2">
    <source>
        <dbReference type="ARBA" id="ARBA00022803"/>
    </source>
</evidence>
<dbReference type="EMBL" id="JADBGG010000023">
    <property type="protein sequence ID" value="MBE1426228.1"/>
    <property type="molecule type" value="Genomic_DNA"/>
</dbReference>
<feature type="repeat" description="TPR" evidence="3">
    <location>
        <begin position="72"/>
        <end position="105"/>
    </location>
</feature>
<dbReference type="PROSITE" id="PS50005">
    <property type="entry name" value="TPR"/>
    <property type="match status" value="2"/>
</dbReference>
<dbReference type="InterPro" id="IPR011990">
    <property type="entry name" value="TPR-like_helical_dom_sf"/>
</dbReference>
<dbReference type="InterPro" id="IPR052628">
    <property type="entry name" value="CFAP70"/>
</dbReference>
<comment type="caution">
    <text evidence="4">The sequence shown here is derived from an EMBL/GenBank/DDBJ whole genome shotgun (WGS) entry which is preliminary data.</text>
</comment>
<name>A0ABR9H694_9BACT</name>
<dbReference type="Pfam" id="PF13432">
    <property type="entry name" value="TPR_16"/>
    <property type="match status" value="1"/>
</dbReference>
<keyword evidence="2 3" id="KW-0802">TPR repeat</keyword>
<dbReference type="RefSeq" id="WP_192624257.1">
    <property type="nucleotide sequence ID" value="NZ_JADBGG010000023.1"/>
</dbReference>
<dbReference type="InterPro" id="IPR019734">
    <property type="entry name" value="TPR_rpt"/>
</dbReference>
<dbReference type="SMART" id="SM00028">
    <property type="entry name" value="TPR"/>
    <property type="match status" value="6"/>
</dbReference>
<accession>A0ABR9H694</accession>
<dbReference type="Pfam" id="PF07719">
    <property type="entry name" value="TPR_2"/>
    <property type="match status" value="1"/>
</dbReference>
<evidence type="ECO:0000313" key="4">
    <source>
        <dbReference type="EMBL" id="MBE1426228.1"/>
    </source>
</evidence>
<keyword evidence="5" id="KW-1185">Reference proteome</keyword>
<dbReference type="PANTHER" id="PTHR44314:SF1">
    <property type="entry name" value="CILIA- AND FLAGELLA-ASSOCIATED PROTEIN 70"/>
    <property type="match status" value="1"/>
</dbReference>
<dbReference type="PANTHER" id="PTHR44314">
    <property type="entry name" value="CILIA- AND FLAGELLA-ASSOCIATED PROTEIN 70"/>
    <property type="match status" value="1"/>
</dbReference>
<reference evidence="4 5" key="1">
    <citation type="submission" date="2020-10" db="EMBL/GenBank/DDBJ databases">
        <title>Genomic Encyclopedia of Type Strains, Phase IV (KMG-IV): sequencing the most valuable type-strain genomes for metagenomic binning, comparative biology and taxonomic classification.</title>
        <authorList>
            <person name="Goeker M."/>
        </authorList>
    </citation>
    <scope>NUCLEOTIDE SEQUENCE [LARGE SCALE GENOMIC DNA]</scope>
    <source>
        <strain evidence="4 5">DSM 4194</strain>
    </source>
</reference>
<dbReference type="SUPFAM" id="SSF48452">
    <property type="entry name" value="TPR-like"/>
    <property type="match status" value="2"/>
</dbReference>
<gene>
    <name evidence="4" type="ORF">H4684_002892</name>
</gene>
<evidence type="ECO:0000256" key="3">
    <source>
        <dbReference type="PROSITE-ProRule" id="PRU00339"/>
    </source>
</evidence>
<dbReference type="Gene3D" id="1.25.40.10">
    <property type="entry name" value="Tetratricopeptide repeat domain"/>
    <property type="match status" value="2"/>
</dbReference>
<proteinExistence type="predicted"/>
<feature type="repeat" description="TPR" evidence="3">
    <location>
        <begin position="311"/>
        <end position="344"/>
    </location>
</feature>
<keyword evidence="1" id="KW-0677">Repeat</keyword>
<protein>
    <submittedName>
        <fullName evidence="4">Tetratricopeptide (TPR) repeat protein</fullName>
    </submittedName>
</protein>
<evidence type="ECO:0000256" key="1">
    <source>
        <dbReference type="ARBA" id="ARBA00022737"/>
    </source>
</evidence>
<sequence>MTTYFFSANRGPVVLTVLILLSMATVLQASELPPVVQKTLYEAGQAMENGSHAKATQILRQFRQAHADTPHHLVEFTLGNALSMQNKPKDALPHYQRCTELEPDYAPGWQNLGKTALDLGDHPLAGRALTRTYELGGKKDHDLLFHACAAHILGGEAKKALSGLEHLTSGKAGHPKTPWLEALLKVYLDLGQEKKAARILDGMLANDGNNAALWKLLAQIQARQNEYRKSLAAWEIYTSMHQPTPEELVLMGDLYAAIGVPAKAAESYEHALVRKDCPKLREKMVNAHLAARNPAKVVESAKTAINKRPSGALWQAMGRALFELGEYDQAADAFAHSAQLNPGDGHPHLMRGYCALRIKNRDMALTALERAQHFPNTRAQAAALLKVAATL</sequence>
<evidence type="ECO:0000313" key="5">
    <source>
        <dbReference type="Proteomes" id="UP000639010"/>
    </source>
</evidence>
<dbReference type="InterPro" id="IPR013105">
    <property type="entry name" value="TPR_2"/>
</dbReference>
<dbReference type="Proteomes" id="UP000639010">
    <property type="component" value="Unassembled WGS sequence"/>
</dbReference>